<dbReference type="Proteomes" id="UP001054821">
    <property type="component" value="Chromosome 6"/>
</dbReference>
<dbReference type="EMBL" id="JAJFAZ020000006">
    <property type="protein sequence ID" value="KAI5326727.1"/>
    <property type="molecule type" value="Genomic_DNA"/>
</dbReference>
<sequence length="99" mass="11220">MHVKDPDCCECYCGWCGQSKDLTRMLQLEKATGSGDMVVSSSDSDSDNSDAELDVAISSKRKRKKRIRRIIVLVFNKLLIKMEENEYIEEESEGNNNAL</sequence>
<evidence type="ECO:0000313" key="2">
    <source>
        <dbReference type="Proteomes" id="UP001054821"/>
    </source>
</evidence>
<protein>
    <submittedName>
        <fullName evidence="1">Uncharacterized protein</fullName>
    </submittedName>
</protein>
<proteinExistence type="predicted"/>
<comment type="caution">
    <text evidence="1">The sequence shown here is derived from an EMBL/GenBank/DDBJ whole genome shotgun (WGS) entry which is preliminary data.</text>
</comment>
<dbReference type="AlphaFoldDB" id="A0AAD4VM84"/>
<organism evidence="1 2">
    <name type="scientific">Prunus dulcis</name>
    <name type="common">Almond</name>
    <name type="synonym">Amygdalus dulcis</name>
    <dbReference type="NCBI Taxonomy" id="3755"/>
    <lineage>
        <taxon>Eukaryota</taxon>
        <taxon>Viridiplantae</taxon>
        <taxon>Streptophyta</taxon>
        <taxon>Embryophyta</taxon>
        <taxon>Tracheophyta</taxon>
        <taxon>Spermatophyta</taxon>
        <taxon>Magnoliopsida</taxon>
        <taxon>eudicotyledons</taxon>
        <taxon>Gunneridae</taxon>
        <taxon>Pentapetalae</taxon>
        <taxon>rosids</taxon>
        <taxon>fabids</taxon>
        <taxon>Rosales</taxon>
        <taxon>Rosaceae</taxon>
        <taxon>Amygdaloideae</taxon>
        <taxon>Amygdaleae</taxon>
        <taxon>Prunus</taxon>
    </lineage>
</organism>
<reference evidence="1 2" key="1">
    <citation type="journal article" date="2022" name="G3 (Bethesda)">
        <title>Whole-genome sequence and methylome profiling of the almond [Prunus dulcis (Mill.) D.A. Webb] cultivar 'Nonpareil'.</title>
        <authorList>
            <person name="D'Amico-Willman K.M."/>
            <person name="Ouma W.Z."/>
            <person name="Meulia T."/>
            <person name="Sideli G.M."/>
            <person name="Gradziel T.M."/>
            <person name="Fresnedo-Ramirez J."/>
        </authorList>
    </citation>
    <scope>NUCLEOTIDE SEQUENCE [LARGE SCALE GENOMIC DNA]</scope>
    <source>
        <strain evidence="1">Clone GOH B32 T37-40</strain>
    </source>
</reference>
<keyword evidence="2" id="KW-1185">Reference proteome</keyword>
<accession>A0AAD4VM84</accession>
<name>A0AAD4VM84_PRUDU</name>
<gene>
    <name evidence="1" type="ORF">L3X38_035801</name>
</gene>
<evidence type="ECO:0000313" key="1">
    <source>
        <dbReference type="EMBL" id="KAI5326727.1"/>
    </source>
</evidence>